<comment type="caution">
    <text evidence="1">The sequence shown here is derived from an EMBL/GenBank/DDBJ whole genome shotgun (WGS) entry which is preliminary data.</text>
</comment>
<feature type="non-terminal residue" evidence="1">
    <location>
        <position position="1"/>
    </location>
</feature>
<organism evidence="1 2">
    <name type="scientific">Leptospira interrogans serovar Pomona</name>
    <dbReference type="NCBI Taxonomy" id="44276"/>
    <lineage>
        <taxon>Bacteria</taxon>
        <taxon>Pseudomonadati</taxon>
        <taxon>Spirochaetota</taxon>
        <taxon>Spirochaetia</taxon>
        <taxon>Leptospirales</taxon>
        <taxon>Leptospiraceae</taxon>
        <taxon>Leptospira</taxon>
    </lineage>
</organism>
<name>A0AA40WF87_LEPIR</name>
<dbReference type="EMBL" id="JADDXF010000397">
    <property type="protein sequence ID" value="MBE8432209.1"/>
    <property type="molecule type" value="Genomic_DNA"/>
</dbReference>
<dbReference type="AlphaFoldDB" id="A0AA40WF87"/>
<proteinExistence type="predicted"/>
<evidence type="ECO:0000313" key="1">
    <source>
        <dbReference type="EMBL" id="MBE8432209.1"/>
    </source>
</evidence>
<evidence type="ECO:0000313" key="2">
    <source>
        <dbReference type="Proteomes" id="UP000644282"/>
    </source>
</evidence>
<dbReference type="Proteomes" id="UP000644282">
    <property type="component" value="Unassembled WGS sequence"/>
</dbReference>
<protein>
    <submittedName>
        <fullName evidence="1">Uncharacterized protein</fullName>
    </submittedName>
</protein>
<gene>
    <name evidence="1" type="ORF">IQB77_21020</name>
</gene>
<sequence>QHGLGRDEVDRRADGGRACYEFYFGVIRSYLKNTLSLLKMPTPIILRYF</sequence>
<reference evidence="1" key="1">
    <citation type="submission" date="2020-10" db="EMBL/GenBank/DDBJ databases">
        <title>New Zealand Leptospira genomics.</title>
        <authorList>
            <person name="Wilkinson D.A."/>
            <person name="Nisa S."/>
            <person name="Moinet M."/>
            <person name="Benschop J."/>
        </authorList>
    </citation>
    <scope>NUCLEOTIDE SEQUENCE</scope>
    <source>
        <strain evidence="1">ESR8</strain>
    </source>
</reference>
<accession>A0AA40WF87</accession>